<protein>
    <recommendedName>
        <fullName evidence="1">DUF6883 domain-containing protein</fullName>
    </recommendedName>
</protein>
<dbReference type="InterPro" id="IPR049250">
    <property type="entry name" value="DUF6883"/>
</dbReference>
<gene>
    <name evidence="2" type="ORF">AsFPU1_1814</name>
</gene>
<dbReference type="Proteomes" id="UP000287247">
    <property type="component" value="Unassembled WGS sequence"/>
</dbReference>
<evidence type="ECO:0000313" key="3">
    <source>
        <dbReference type="Proteomes" id="UP000287247"/>
    </source>
</evidence>
<organism evidence="2 3">
    <name type="scientific">Aphanothece sacrum FPU1</name>
    <dbReference type="NCBI Taxonomy" id="1920663"/>
    <lineage>
        <taxon>Bacteria</taxon>
        <taxon>Bacillati</taxon>
        <taxon>Cyanobacteriota</taxon>
        <taxon>Cyanophyceae</taxon>
        <taxon>Oscillatoriophycideae</taxon>
        <taxon>Chroococcales</taxon>
        <taxon>Aphanothecaceae</taxon>
        <taxon>Aphanothece</taxon>
    </lineage>
</organism>
<dbReference type="AlphaFoldDB" id="A0A401IGK7"/>
<dbReference type="EMBL" id="BDQK01000007">
    <property type="protein sequence ID" value="GBF80413.1"/>
    <property type="molecule type" value="Genomic_DNA"/>
</dbReference>
<dbReference type="Pfam" id="PF21814">
    <property type="entry name" value="DUF6883"/>
    <property type="match status" value="1"/>
</dbReference>
<name>A0A401IGK7_APHSA</name>
<accession>A0A401IGK7</accession>
<reference evidence="3" key="1">
    <citation type="submission" date="2017-05" db="EMBL/GenBank/DDBJ databases">
        <title>Physiological properties and genetic analysis related to exopolysaccharide production of fresh-water unicellular cyanobacterium Aphanothece sacrum, Suizenji Nori, that has been cultured as a food source in Japan.</title>
        <authorList>
            <person name="Kanesaki Y."/>
            <person name="Yoshikawa S."/>
            <person name="Ohki K."/>
        </authorList>
    </citation>
    <scope>NUCLEOTIDE SEQUENCE [LARGE SCALE GENOMIC DNA]</scope>
    <source>
        <strain evidence="3">FPU1</strain>
    </source>
</reference>
<keyword evidence="3" id="KW-1185">Reference proteome</keyword>
<sequence>MGNWQILKQAIIKAVAGKHIYEIIQTDWGQRFKVRSQWYSINGKLIKVITVWQQDEGADIIKFITLYPDKLQEN</sequence>
<feature type="domain" description="DUF6883" evidence="1">
    <location>
        <begin position="3"/>
        <end position="69"/>
    </location>
</feature>
<proteinExistence type="predicted"/>
<evidence type="ECO:0000259" key="1">
    <source>
        <dbReference type="Pfam" id="PF21814"/>
    </source>
</evidence>
<comment type="caution">
    <text evidence="2">The sequence shown here is derived from an EMBL/GenBank/DDBJ whole genome shotgun (WGS) entry which is preliminary data.</text>
</comment>
<dbReference type="OrthoDB" id="9794742at2"/>
<evidence type="ECO:0000313" key="2">
    <source>
        <dbReference type="EMBL" id="GBF80413.1"/>
    </source>
</evidence>